<reference evidence="4" key="1">
    <citation type="submission" date="2020-03" db="EMBL/GenBank/DDBJ databases">
        <title>Evolution of repeat sequences and sex chromosomes of tilapia species revealed by chromosome-level genomes.</title>
        <authorList>
            <person name="Xu L."/>
            <person name="Tao W."/>
            <person name="Wang D."/>
            <person name="Zhou Q."/>
        </authorList>
    </citation>
    <scope>NUCLEOTIDE SEQUENCE [LARGE SCALE GENOMIC DNA]</scope>
    <source>
        <strain evidence="4">Israel</strain>
    </source>
</reference>
<name>A0AAZ1XXL4_OREAU</name>
<dbReference type="AlphaFoldDB" id="A0AAZ1XXL4"/>
<dbReference type="Pfam" id="PF00665">
    <property type="entry name" value="rve"/>
    <property type="match status" value="1"/>
</dbReference>
<dbReference type="InterPro" id="IPR052160">
    <property type="entry name" value="Gypsy_RT_Integrase-like"/>
</dbReference>
<dbReference type="GO" id="GO:0003676">
    <property type="term" value="F:nucleic acid binding"/>
    <property type="evidence" value="ECO:0007669"/>
    <property type="project" value="InterPro"/>
</dbReference>
<evidence type="ECO:0000259" key="2">
    <source>
        <dbReference type="PROSITE" id="PS50994"/>
    </source>
</evidence>
<dbReference type="SUPFAM" id="SSF53098">
    <property type="entry name" value="Ribonuclease H-like"/>
    <property type="match status" value="1"/>
</dbReference>
<dbReference type="InterPro" id="IPR036397">
    <property type="entry name" value="RNaseH_sf"/>
</dbReference>
<dbReference type="PANTHER" id="PTHR47266">
    <property type="entry name" value="ENDONUCLEASE-RELATED"/>
    <property type="match status" value="1"/>
</dbReference>
<evidence type="ECO:0000313" key="3">
    <source>
        <dbReference type="Ensembl" id="ENSOABP00000072283.1"/>
    </source>
</evidence>
<feature type="region of interest" description="Disordered" evidence="1">
    <location>
        <begin position="435"/>
        <end position="457"/>
    </location>
</feature>
<dbReference type="FunFam" id="3.30.420.10:FF:000032">
    <property type="entry name" value="Retrovirus-related Pol polyprotein from transposon 297-like Protein"/>
    <property type="match status" value="1"/>
</dbReference>
<keyword evidence="4" id="KW-1185">Reference proteome</keyword>
<reference evidence="3" key="2">
    <citation type="submission" date="2025-08" db="UniProtKB">
        <authorList>
            <consortium name="Ensembl"/>
        </authorList>
    </citation>
    <scope>IDENTIFICATION</scope>
</reference>
<dbReference type="Pfam" id="PF17921">
    <property type="entry name" value="Integrase_H2C2"/>
    <property type="match status" value="1"/>
</dbReference>
<feature type="compositionally biased region" description="Low complexity" evidence="1">
    <location>
        <begin position="384"/>
        <end position="398"/>
    </location>
</feature>
<accession>A0AAZ1XXL4</accession>
<reference evidence="3" key="3">
    <citation type="submission" date="2025-09" db="UniProtKB">
        <authorList>
            <consortium name="Ensembl"/>
        </authorList>
    </citation>
    <scope>IDENTIFICATION</scope>
</reference>
<dbReference type="PROSITE" id="PS50994">
    <property type="entry name" value="INTEGRASE"/>
    <property type="match status" value="1"/>
</dbReference>
<organism evidence="3 4">
    <name type="scientific">Oreochromis aureus</name>
    <name type="common">Israeli tilapia</name>
    <name type="synonym">Chromis aureus</name>
    <dbReference type="NCBI Taxonomy" id="47969"/>
    <lineage>
        <taxon>Eukaryota</taxon>
        <taxon>Metazoa</taxon>
        <taxon>Chordata</taxon>
        <taxon>Craniata</taxon>
        <taxon>Vertebrata</taxon>
        <taxon>Euteleostomi</taxon>
        <taxon>Actinopterygii</taxon>
        <taxon>Neopterygii</taxon>
        <taxon>Teleostei</taxon>
        <taxon>Neoteleostei</taxon>
        <taxon>Acanthomorphata</taxon>
        <taxon>Ovalentaria</taxon>
        <taxon>Cichlomorphae</taxon>
        <taxon>Cichliformes</taxon>
        <taxon>Cichlidae</taxon>
        <taxon>African cichlids</taxon>
        <taxon>Pseudocrenilabrinae</taxon>
        <taxon>Oreochromini</taxon>
        <taxon>Oreochromis</taxon>
    </lineage>
</organism>
<dbReference type="InterPro" id="IPR041588">
    <property type="entry name" value="Integrase_H2C2"/>
</dbReference>
<gene>
    <name evidence="3" type="primary">ESS2</name>
</gene>
<evidence type="ECO:0000313" key="4">
    <source>
        <dbReference type="Proteomes" id="UP000472276"/>
    </source>
</evidence>
<dbReference type="Gene3D" id="1.10.340.70">
    <property type="match status" value="1"/>
</dbReference>
<dbReference type="Ensembl" id="ENSOABT00000073768.1">
    <property type="protein sequence ID" value="ENSOABP00000072283.1"/>
    <property type="gene ID" value="ENSOABG00000036981.1"/>
</dbReference>
<dbReference type="Gene3D" id="3.30.420.10">
    <property type="entry name" value="Ribonuclease H-like superfamily/Ribonuclease H"/>
    <property type="match status" value="1"/>
</dbReference>
<dbReference type="Proteomes" id="UP000472276">
    <property type="component" value="Unassembled WGS sequence"/>
</dbReference>
<sequence length="457" mass="52050">CWNYSVAAEIYMEKKWEEIYAFISAASYPSGYDKAQRQNLRRYASKFKQKELSVGTRRVVKTMDDARKIFHEFHSSPIGGHTGTHKTLNAVCSRFYWFGMTVDIKTWVCINCLYCLWELIGIDLTGPLPKTSSSFQYILTATDYFSKWVEAFPLKTKSASEVAQHLCSIIYRHGCPKRILSDQGREFVNEVSLLQIERSVTAAYHPQTNGLDEKTNDNIKTLRKLVNDQQNNWDLYLDPTLFSLRSKVHTTTKYTPFFLMYGREAVFPSEVPAQSESEAQHAVKETAQENIAKSQDKQKVAYAKRALKKYKNVVYNVGDQILLLNMRKRGRKGGRPEPDFSGPYTIDDISGKCVRLKNAEGNTLKSLYSIDHIKPYRRSHPVQVSTPTEPVESSPSSEMWPCSPQHHHEALQNNRPSVIQFAPKIAQVKSVQAPEELVPVTPQKPSTQEKGGIAKNL</sequence>
<dbReference type="InterPro" id="IPR001584">
    <property type="entry name" value="Integrase_cat-core"/>
</dbReference>
<dbReference type="GO" id="GO:0015074">
    <property type="term" value="P:DNA integration"/>
    <property type="evidence" value="ECO:0007669"/>
    <property type="project" value="InterPro"/>
</dbReference>
<evidence type="ECO:0000256" key="1">
    <source>
        <dbReference type="SAM" id="MobiDB-lite"/>
    </source>
</evidence>
<proteinExistence type="predicted"/>
<feature type="region of interest" description="Disordered" evidence="1">
    <location>
        <begin position="381"/>
        <end position="408"/>
    </location>
</feature>
<dbReference type="InterPro" id="IPR012337">
    <property type="entry name" value="RNaseH-like_sf"/>
</dbReference>
<protein>
    <recommendedName>
        <fullName evidence="2">Integrase catalytic domain-containing protein</fullName>
    </recommendedName>
</protein>
<feature type="domain" description="Integrase catalytic" evidence="2">
    <location>
        <begin position="110"/>
        <end position="264"/>
    </location>
</feature>